<sequence length="139" mass="15971">MNGYSTLVIFLTVCELALLLLVVLFFSRLRRSEELLAKLQKNQDSLLKKLDFNAKLEQELIGSFQRRQAELAELDQKLEQRRDELEKLVKKAKEYSRSPDFLRQIILNGTRRGQSPQALAKATGLSLDEVELILAQNNP</sequence>
<keyword evidence="2" id="KW-0472">Membrane</keyword>
<dbReference type="HOGENOM" id="CLU_1851968_0_0_7"/>
<accession>G7Q467</accession>
<dbReference type="eggNOG" id="ENOG5033Z6Q">
    <property type="taxonomic scope" value="Bacteria"/>
</dbReference>
<dbReference type="Proteomes" id="UP000004662">
    <property type="component" value="Chromosome"/>
</dbReference>
<evidence type="ECO:0000313" key="4">
    <source>
        <dbReference type="Proteomes" id="UP000004662"/>
    </source>
</evidence>
<evidence type="ECO:0000256" key="1">
    <source>
        <dbReference type="SAM" id="Coils"/>
    </source>
</evidence>
<gene>
    <name evidence="3" type="ORF">DFW101_0841</name>
</gene>
<evidence type="ECO:0008006" key="5">
    <source>
        <dbReference type="Google" id="ProtNLM"/>
    </source>
</evidence>
<keyword evidence="4" id="KW-1185">Reference proteome</keyword>
<feature type="coiled-coil region" evidence="1">
    <location>
        <begin position="29"/>
        <end position="98"/>
    </location>
</feature>
<dbReference type="EMBL" id="CM001368">
    <property type="protein sequence ID" value="EHJ46857.1"/>
    <property type="molecule type" value="Genomic_DNA"/>
</dbReference>
<proteinExistence type="predicted"/>
<keyword evidence="1" id="KW-0175">Coiled coil</keyword>
<dbReference type="RefSeq" id="WP_009180280.1">
    <property type="nucleotide sequence ID" value="NZ_CM001368.1"/>
</dbReference>
<protein>
    <recommendedName>
        <fullName evidence="5">DUF2802 domain-containing protein</fullName>
    </recommendedName>
</protein>
<reference evidence="4" key="1">
    <citation type="journal article" date="2015" name="Genome Announc.">
        <title>High-Quality Draft Genome Sequence of Desulfovibrio carbinoliphilus FW-101-2B, an Organic Acid-Oxidizing Sulfate-Reducing Bacterium Isolated from Uranium(VI)-Contaminated Groundwater.</title>
        <authorList>
            <person name="Ramsay B.D."/>
            <person name="Hwang C."/>
            <person name="Woo H.L."/>
            <person name="Carroll S.L."/>
            <person name="Lucas S."/>
            <person name="Han J."/>
            <person name="Lapidus A.L."/>
            <person name="Cheng J.F."/>
            <person name="Goodwin L.A."/>
            <person name="Pitluck S."/>
            <person name="Peters L."/>
            <person name="Chertkov O."/>
            <person name="Held B."/>
            <person name="Detter J.C."/>
            <person name="Han C.S."/>
            <person name="Tapia R."/>
            <person name="Land M.L."/>
            <person name="Hauser L.J."/>
            <person name="Kyrpides N.C."/>
            <person name="Ivanova N.N."/>
            <person name="Mikhailova N."/>
            <person name="Pagani I."/>
            <person name="Woyke T."/>
            <person name="Arkin A.P."/>
            <person name="Dehal P."/>
            <person name="Chivian D."/>
            <person name="Criddle C.S."/>
            <person name="Wu W."/>
            <person name="Chakraborty R."/>
            <person name="Hazen T.C."/>
            <person name="Fields M.W."/>
        </authorList>
    </citation>
    <scope>NUCLEOTIDE SEQUENCE [LARGE SCALE GENOMIC DNA]</scope>
    <source>
        <strain evidence="4">FW-101-2B</strain>
    </source>
</reference>
<keyword evidence="2" id="KW-0812">Transmembrane</keyword>
<keyword evidence="2" id="KW-1133">Transmembrane helix</keyword>
<evidence type="ECO:0000256" key="2">
    <source>
        <dbReference type="SAM" id="Phobius"/>
    </source>
</evidence>
<feature type="transmembrane region" description="Helical" evidence="2">
    <location>
        <begin position="6"/>
        <end position="26"/>
    </location>
</feature>
<organism evidence="3 4">
    <name type="scientific">Solidesulfovibrio carbinoliphilus subsp. oakridgensis</name>
    <dbReference type="NCBI Taxonomy" id="694327"/>
    <lineage>
        <taxon>Bacteria</taxon>
        <taxon>Pseudomonadati</taxon>
        <taxon>Thermodesulfobacteriota</taxon>
        <taxon>Desulfovibrionia</taxon>
        <taxon>Desulfovibrionales</taxon>
        <taxon>Desulfovibrionaceae</taxon>
        <taxon>Solidesulfovibrio</taxon>
    </lineage>
</organism>
<evidence type="ECO:0000313" key="3">
    <source>
        <dbReference type="EMBL" id="EHJ46857.1"/>
    </source>
</evidence>
<name>G7Q467_9BACT</name>
<dbReference type="AlphaFoldDB" id="G7Q467"/>
<dbReference type="STRING" id="694327.DFW101_0841"/>
<dbReference type="OrthoDB" id="5471239at2"/>